<feature type="compositionally biased region" description="Low complexity" evidence="1">
    <location>
        <begin position="87"/>
        <end position="102"/>
    </location>
</feature>
<organism evidence="2 3">
    <name type="scientific">Mycena albidolilacea</name>
    <dbReference type="NCBI Taxonomy" id="1033008"/>
    <lineage>
        <taxon>Eukaryota</taxon>
        <taxon>Fungi</taxon>
        <taxon>Dikarya</taxon>
        <taxon>Basidiomycota</taxon>
        <taxon>Agaricomycotina</taxon>
        <taxon>Agaricomycetes</taxon>
        <taxon>Agaricomycetidae</taxon>
        <taxon>Agaricales</taxon>
        <taxon>Marasmiineae</taxon>
        <taxon>Mycenaceae</taxon>
        <taxon>Mycena</taxon>
    </lineage>
</organism>
<evidence type="ECO:0000313" key="3">
    <source>
        <dbReference type="Proteomes" id="UP001218218"/>
    </source>
</evidence>
<feature type="compositionally biased region" description="Basic and acidic residues" evidence="1">
    <location>
        <begin position="157"/>
        <end position="176"/>
    </location>
</feature>
<dbReference type="EMBL" id="JARIHO010000058">
    <property type="protein sequence ID" value="KAJ7318388.1"/>
    <property type="molecule type" value="Genomic_DNA"/>
</dbReference>
<gene>
    <name evidence="2" type="ORF">DFH08DRAFT_819989</name>
</gene>
<feature type="region of interest" description="Disordered" evidence="1">
    <location>
        <begin position="1"/>
        <end position="176"/>
    </location>
</feature>
<protein>
    <submittedName>
        <fullName evidence="2">Uncharacterized protein</fullName>
    </submittedName>
</protein>
<evidence type="ECO:0000313" key="2">
    <source>
        <dbReference type="EMBL" id="KAJ7318388.1"/>
    </source>
</evidence>
<keyword evidence="3" id="KW-1185">Reference proteome</keyword>
<dbReference type="AlphaFoldDB" id="A0AAD6ZE18"/>
<feature type="compositionally biased region" description="Low complexity" evidence="1">
    <location>
        <begin position="29"/>
        <end position="59"/>
    </location>
</feature>
<proteinExistence type="predicted"/>
<reference evidence="2" key="1">
    <citation type="submission" date="2023-03" db="EMBL/GenBank/DDBJ databases">
        <title>Massive genome expansion in bonnet fungi (Mycena s.s.) driven by repeated elements and novel gene families across ecological guilds.</title>
        <authorList>
            <consortium name="Lawrence Berkeley National Laboratory"/>
            <person name="Harder C.B."/>
            <person name="Miyauchi S."/>
            <person name="Viragh M."/>
            <person name="Kuo A."/>
            <person name="Thoen E."/>
            <person name="Andreopoulos B."/>
            <person name="Lu D."/>
            <person name="Skrede I."/>
            <person name="Drula E."/>
            <person name="Henrissat B."/>
            <person name="Morin E."/>
            <person name="Kohler A."/>
            <person name="Barry K."/>
            <person name="LaButti K."/>
            <person name="Morin E."/>
            <person name="Salamov A."/>
            <person name="Lipzen A."/>
            <person name="Mereny Z."/>
            <person name="Hegedus B."/>
            <person name="Baldrian P."/>
            <person name="Stursova M."/>
            <person name="Weitz H."/>
            <person name="Taylor A."/>
            <person name="Grigoriev I.V."/>
            <person name="Nagy L.G."/>
            <person name="Martin F."/>
            <person name="Kauserud H."/>
        </authorList>
    </citation>
    <scope>NUCLEOTIDE SEQUENCE</scope>
    <source>
        <strain evidence="2">CBHHK002</strain>
    </source>
</reference>
<comment type="caution">
    <text evidence="2">The sequence shown here is derived from an EMBL/GenBank/DDBJ whole genome shotgun (WGS) entry which is preliminary data.</text>
</comment>
<sequence>MPKGFAKLQEYPSRPKIKLAGDTAPLPPSASTSTSTSFNNINPNITSSPSAAAPETAPAGGKQRRISLALPSSPRAVPAWHFRDDTSVPYADPDPADSASVAGRKGKVRRIELEPDEDADAGELEGGELDASPSAGAGGLGGGQRRERGEAGGGDGDANREETAPQVDGGRDTDARRWHGVGSWKAILSDPTLEFQGRYPVDLKGRVRMKLPVYGWG</sequence>
<feature type="compositionally biased region" description="Acidic residues" evidence="1">
    <location>
        <begin position="114"/>
        <end position="128"/>
    </location>
</feature>
<dbReference type="Proteomes" id="UP001218218">
    <property type="component" value="Unassembled WGS sequence"/>
</dbReference>
<name>A0AAD6ZE18_9AGAR</name>
<accession>A0AAD6ZE18</accession>
<evidence type="ECO:0000256" key="1">
    <source>
        <dbReference type="SAM" id="MobiDB-lite"/>
    </source>
</evidence>